<dbReference type="SMART" id="SM00267">
    <property type="entry name" value="GGDEF"/>
    <property type="match status" value="1"/>
</dbReference>
<feature type="transmembrane region" description="Helical" evidence="2">
    <location>
        <begin position="94"/>
        <end position="113"/>
    </location>
</feature>
<dbReference type="PROSITE" id="PS50887">
    <property type="entry name" value="GGDEF"/>
    <property type="match status" value="1"/>
</dbReference>
<dbReference type="PANTHER" id="PTHR44757:SF2">
    <property type="entry name" value="BIOFILM ARCHITECTURE MAINTENANCE PROTEIN MBAA"/>
    <property type="match status" value="1"/>
</dbReference>
<dbReference type="NCBIfam" id="TIGR00254">
    <property type="entry name" value="GGDEF"/>
    <property type="match status" value="1"/>
</dbReference>
<dbReference type="Gene3D" id="3.20.20.450">
    <property type="entry name" value="EAL domain"/>
    <property type="match status" value="1"/>
</dbReference>
<evidence type="ECO:0000259" key="4">
    <source>
        <dbReference type="PROSITE" id="PS50887"/>
    </source>
</evidence>
<dbReference type="InterPro" id="IPR052155">
    <property type="entry name" value="Biofilm_reg_signaling"/>
</dbReference>
<dbReference type="CDD" id="cd01949">
    <property type="entry name" value="GGDEF"/>
    <property type="match status" value="1"/>
</dbReference>
<organism evidence="5 6">
    <name type="scientific">Brumicola blandensis</name>
    <dbReference type="NCBI Taxonomy" id="3075611"/>
    <lineage>
        <taxon>Bacteria</taxon>
        <taxon>Pseudomonadati</taxon>
        <taxon>Pseudomonadota</taxon>
        <taxon>Gammaproteobacteria</taxon>
        <taxon>Alteromonadales</taxon>
        <taxon>Alteromonadaceae</taxon>
        <taxon>Brumicola</taxon>
    </lineage>
</organism>
<gene>
    <name evidence="5" type="ORF">RM544_01435</name>
</gene>
<feature type="domain" description="EAL" evidence="3">
    <location>
        <begin position="411"/>
        <end position="660"/>
    </location>
</feature>
<keyword evidence="6" id="KW-1185">Reference proteome</keyword>
<dbReference type="InterPro" id="IPR043128">
    <property type="entry name" value="Rev_trsase/Diguanyl_cyclase"/>
</dbReference>
<reference evidence="5 6" key="1">
    <citation type="submission" date="2023-09" db="EMBL/GenBank/DDBJ databases">
        <authorList>
            <person name="Rey-Velasco X."/>
        </authorList>
    </citation>
    <scope>NUCLEOTIDE SEQUENCE [LARGE SCALE GENOMIC DNA]</scope>
    <source>
        <strain evidence="5 6">W409</strain>
    </source>
</reference>
<dbReference type="Pfam" id="PF00990">
    <property type="entry name" value="GGDEF"/>
    <property type="match status" value="1"/>
</dbReference>
<dbReference type="CDD" id="cd01948">
    <property type="entry name" value="EAL"/>
    <property type="match status" value="1"/>
</dbReference>
<dbReference type="InterPro" id="IPR029787">
    <property type="entry name" value="Nucleotide_cyclase"/>
</dbReference>
<keyword evidence="2" id="KW-1133">Transmembrane helix</keyword>
<dbReference type="SMART" id="SM00052">
    <property type="entry name" value="EAL"/>
    <property type="match status" value="1"/>
</dbReference>
<evidence type="ECO:0000256" key="2">
    <source>
        <dbReference type="SAM" id="Phobius"/>
    </source>
</evidence>
<dbReference type="InterPro" id="IPR035919">
    <property type="entry name" value="EAL_sf"/>
</dbReference>
<accession>A0AAW8R201</accession>
<comment type="caution">
    <text evidence="5">The sequence shown here is derived from an EMBL/GenBank/DDBJ whole genome shotgun (WGS) entry which is preliminary data.</text>
</comment>
<keyword evidence="2" id="KW-0472">Membrane</keyword>
<dbReference type="Pfam" id="PF00563">
    <property type="entry name" value="EAL"/>
    <property type="match status" value="1"/>
</dbReference>
<dbReference type="AlphaFoldDB" id="A0AAW8R201"/>
<feature type="transmembrane region" description="Helical" evidence="2">
    <location>
        <begin position="21"/>
        <end position="44"/>
    </location>
</feature>
<sequence>MSAAIKPSELRQKRIIERDSVSALYADSVGGLLVTIACALALIFGFPDSGLQEFKYTWGALFFCLMSFRLIDTVYWHRKLRYTDYKPSGPQKRFVISVLITSIMWMTYALTLIQSADWLELSTLIIILSSLAGGGATVLSGNLKLSVIYSLLMTAPLSLMMVLSDDKNQNILGVLGLFFAVVLVLASIRAAQFTRNAIMLKNRNADLVDSMEEKNKEISEANSALESKVQDRTREIYELSNIDPLTGLFNRNAFSTSLSKILVNCETQGRPFALLFIDLDGFKAINDTQGHGVGDRVLVAIAQRLTLFSTGPEYICRWGGDEFIIVIEDVDSDDAIDFGRDLIKSLSQRIQVDLSRLTVGATIGVAMYPEHGNDESELISLADTAMYVQKEKAKSDVCVFSADMRKSQLREQELKEGLALALQNREFHLVYQPVIDNQTNEVSFCEVLIRWELDGVLIPPQEFIPIAEQYGFIHEIGEWVLMKACVESSNWIFDDKVDISVNVSVPQLLRNDFVDIVKAALVNSGFPATSLHLEITESVFANNADVMFARIAELQSLGIKVSVDDFGTGFSSLSQLQKMSADIVKIDRSFIASMDEGGQAIIQATQYMAKQLGYSVVAEGVETKEQADELSDIGVNCSQGYYFSYPMTIDELSQWYEDFKQGKLNDPL</sequence>
<dbReference type="InterPro" id="IPR001633">
    <property type="entry name" value="EAL_dom"/>
</dbReference>
<dbReference type="PROSITE" id="PS50883">
    <property type="entry name" value="EAL"/>
    <property type="match status" value="1"/>
</dbReference>
<feature type="transmembrane region" description="Helical" evidence="2">
    <location>
        <begin position="170"/>
        <end position="191"/>
    </location>
</feature>
<name>A0AAW8R201_9ALTE</name>
<dbReference type="Proteomes" id="UP001249020">
    <property type="component" value="Unassembled WGS sequence"/>
</dbReference>
<protein>
    <submittedName>
        <fullName evidence="5">EAL domain-containing protein</fullName>
    </submittedName>
</protein>
<evidence type="ECO:0000313" key="6">
    <source>
        <dbReference type="Proteomes" id="UP001249020"/>
    </source>
</evidence>
<feature type="transmembrane region" description="Helical" evidence="2">
    <location>
        <begin position="56"/>
        <end position="74"/>
    </location>
</feature>
<dbReference type="RefSeq" id="WP_311360000.1">
    <property type="nucleotide sequence ID" value="NZ_JAVRIE010000001.1"/>
</dbReference>
<dbReference type="PANTHER" id="PTHR44757">
    <property type="entry name" value="DIGUANYLATE CYCLASE DGCP"/>
    <property type="match status" value="1"/>
</dbReference>
<dbReference type="InterPro" id="IPR000160">
    <property type="entry name" value="GGDEF_dom"/>
</dbReference>
<feature type="coiled-coil region" evidence="1">
    <location>
        <begin position="204"/>
        <end position="231"/>
    </location>
</feature>
<evidence type="ECO:0000256" key="1">
    <source>
        <dbReference type="SAM" id="Coils"/>
    </source>
</evidence>
<proteinExistence type="predicted"/>
<evidence type="ECO:0000259" key="3">
    <source>
        <dbReference type="PROSITE" id="PS50883"/>
    </source>
</evidence>
<dbReference type="SUPFAM" id="SSF55073">
    <property type="entry name" value="Nucleotide cyclase"/>
    <property type="match status" value="1"/>
</dbReference>
<evidence type="ECO:0000313" key="5">
    <source>
        <dbReference type="EMBL" id="MDT0581188.1"/>
    </source>
</evidence>
<keyword evidence="1" id="KW-0175">Coiled coil</keyword>
<feature type="domain" description="GGDEF" evidence="4">
    <location>
        <begin position="270"/>
        <end position="402"/>
    </location>
</feature>
<feature type="transmembrane region" description="Helical" evidence="2">
    <location>
        <begin position="119"/>
        <end position="139"/>
    </location>
</feature>
<dbReference type="Gene3D" id="3.30.70.270">
    <property type="match status" value="1"/>
</dbReference>
<dbReference type="SUPFAM" id="SSF141868">
    <property type="entry name" value="EAL domain-like"/>
    <property type="match status" value="1"/>
</dbReference>
<keyword evidence="2" id="KW-0812">Transmembrane</keyword>
<dbReference type="EMBL" id="JAVRIE010000001">
    <property type="protein sequence ID" value="MDT0581188.1"/>
    <property type="molecule type" value="Genomic_DNA"/>
</dbReference>